<keyword evidence="5" id="KW-0862">Zinc</keyword>
<dbReference type="EMBL" id="CCBQ010000045">
    <property type="protein sequence ID" value="CDO95856.1"/>
    <property type="molecule type" value="Genomic_DNA"/>
</dbReference>
<keyword evidence="8" id="KW-0539">Nucleus</keyword>
<evidence type="ECO:0000256" key="3">
    <source>
        <dbReference type="ARBA" id="ARBA00022737"/>
    </source>
</evidence>
<dbReference type="InterPro" id="IPR036236">
    <property type="entry name" value="Znf_C2H2_sf"/>
</dbReference>
<keyword evidence="3" id="KW-0677">Repeat</keyword>
<feature type="compositionally biased region" description="Polar residues" evidence="10">
    <location>
        <begin position="210"/>
        <end position="228"/>
    </location>
</feature>
<dbReference type="Proteomes" id="UP000031516">
    <property type="component" value="Unassembled WGS sequence"/>
</dbReference>
<reference evidence="12 13" key="1">
    <citation type="submission" date="2014-03" db="EMBL/GenBank/DDBJ databases">
        <title>The genome of Kluyveromyces dobzhanskii.</title>
        <authorList>
            <person name="Nystedt B."/>
            <person name="Astrom S."/>
        </authorList>
    </citation>
    <scope>NUCLEOTIDE SEQUENCE [LARGE SCALE GENOMIC DNA]</scope>
    <source>
        <strain evidence="12 13">CBS 2104</strain>
    </source>
</reference>
<accession>A0A0A8L9W4</accession>
<feature type="domain" description="C2H2-type" evidence="11">
    <location>
        <begin position="301"/>
        <end position="328"/>
    </location>
</feature>
<comment type="similarity">
    <text evidence="1">Belongs to the krueppel C2H2-type zinc-finger protein family.</text>
</comment>
<evidence type="ECO:0000256" key="8">
    <source>
        <dbReference type="ARBA" id="ARBA00023242"/>
    </source>
</evidence>
<dbReference type="GO" id="GO:0008270">
    <property type="term" value="F:zinc ion binding"/>
    <property type="evidence" value="ECO:0007669"/>
    <property type="project" value="UniProtKB-KW"/>
</dbReference>
<keyword evidence="6" id="KW-0805">Transcription regulation</keyword>
<dbReference type="PANTHER" id="PTHR14003:SF20">
    <property type="entry name" value="FINGER DOMAIN PROTEIN, PUTATIVE (AFU_ORTHOLOGUE AFUA_4G10380)-RELATED"/>
    <property type="match status" value="1"/>
</dbReference>
<evidence type="ECO:0000256" key="6">
    <source>
        <dbReference type="ARBA" id="ARBA00023015"/>
    </source>
</evidence>
<protein>
    <submittedName>
        <fullName evidence="12">WGS project CCBQ000000000 data, contig 00015</fullName>
    </submittedName>
</protein>
<gene>
    <name evidence="12" type="ORF">KLDO_g4081</name>
</gene>
<dbReference type="PROSITE" id="PS00028">
    <property type="entry name" value="ZINC_FINGER_C2H2_1"/>
    <property type="match status" value="2"/>
</dbReference>
<evidence type="ECO:0000313" key="12">
    <source>
        <dbReference type="EMBL" id="CDO95856.1"/>
    </source>
</evidence>
<dbReference type="GO" id="GO:0000981">
    <property type="term" value="F:DNA-binding transcription factor activity, RNA polymerase II-specific"/>
    <property type="evidence" value="ECO:0007669"/>
    <property type="project" value="TreeGrafter"/>
</dbReference>
<dbReference type="OrthoDB" id="6077919at2759"/>
<evidence type="ECO:0000256" key="1">
    <source>
        <dbReference type="ARBA" id="ARBA00006991"/>
    </source>
</evidence>
<evidence type="ECO:0000256" key="9">
    <source>
        <dbReference type="PROSITE-ProRule" id="PRU00042"/>
    </source>
</evidence>
<dbReference type="InterPro" id="IPR013087">
    <property type="entry name" value="Znf_C2H2_type"/>
</dbReference>
<keyword evidence="2" id="KW-0479">Metal-binding</keyword>
<dbReference type="SUPFAM" id="SSF57667">
    <property type="entry name" value="beta-beta-alpha zinc fingers"/>
    <property type="match status" value="1"/>
</dbReference>
<keyword evidence="7" id="KW-0804">Transcription</keyword>
<dbReference type="AlphaFoldDB" id="A0A0A8L9W4"/>
<dbReference type="PANTHER" id="PTHR14003">
    <property type="entry name" value="TRANSCRIPTIONAL REPRESSOR PROTEIN YY"/>
    <property type="match status" value="1"/>
</dbReference>
<dbReference type="PROSITE" id="PS50157">
    <property type="entry name" value="ZINC_FINGER_C2H2_2"/>
    <property type="match status" value="2"/>
</dbReference>
<comment type="caution">
    <text evidence="12">The sequence shown here is derived from an EMBL/GenBank/DDBJ whole genome shotgun (WGS) entry which is preliminary data.</text>
</comment>
<feature type="domain" description="C2H2-type" evidence="11">
    <location>
        <begin position="329"/>
        <end position="358"/>
    </location>
</feature>
<evidence type="ECO:0000256" key="4">
    <source>
        <dbReference type="ARBA" id="ARBA00022771"/>
    </source>
</evidence>
<dbReference type="GO" id="GO:0000785">
    <property type="term" value="C:chromatin"/>
    <property type="evidence" value="ECO:0007669"/>
    <property type="project" value="TreeGrafter"/>
</dbReference>
<name>A0A0A8L9W4_9SACH</name>
<evidence type="ECO:0000256" key="10">
    <source>
        <dbReference type="SAM" id="MobiDB-lite"/>
    </source>
</evidence>
<feature type="region of interest" description="Disordered" evidence="10">
    <location>
        <begin position="153"/>
        <end position="173"/>
    </location>
</feature>
<evidence type="ECO:0000313" key="13">
    <source>
        <dbReference type="Proteomes" id="UP000031516"/>
    </source>
</evidence>
<dbReference type="GO" id="GO:0000978">
    <property type="term" value="F:RNA polymerase II cis-regulatory region sequence-specific DNA binding"/>
    <property type="evidence" value="ECO:0007669"/>
    <property type="project" value="TreeGrafter"/>
</dbReference>
<keyword evidence="13" id="KW-1185">Reference proteome</keyword>
<dbReference type="Gene3D" id="3.30.160.60">
    <property type="entry name" value="Classic Zinc Finger"/>
    <property type="match status" value="2"/>
</dbReference>
<organism evidence="12 13">
    <name type="scientific">Kluyveromyces dobzhanskii CBS 2104</name>
    <dbReference type="NCBI Taxonomy" id="1427455"/>
    <lineage>
        <taxon>Eukaryota</taxon>
        <taxon>Fungi</taxon>
        <taxon>Dikarya</taxon>
        <taxon>Ascomycota</taxon>
        <taxon>Saccharomycotina</taxon>
        <taxon>Saccharomycetes</taxon>
        <taxon>Saccharomycetales</taxon>
        <taxon>Saccharomycetaceae</taxon>
        <taxon>Kluyveromyces</taxon>
    </lineage>
</organism>
<feature type="region of interest" description="Disordered" evidence="10">
    <location>
        <begin position="196"/>
        <end position="228"/>
    </location>
</feature>
<proteinExistence type="inferred from homology"/>
<feature type="compositionally biased region" description="Low complexity" evidence="10">
    <location>
        <begin position="153"/>
        <end position="166"/>
    </location>
</feature>
<keyword evidence="4 9" id="KW-0863">Zinc-finger</keyword>
<dbReference type="SMART" id="SM00355">
    <property type="entry name" value="ZnF_C2H2"/>
    <property type="match status" value="2"/>
</dbReference>
<evidence type="ECO:0000256" key="2">
    <source>
        <dbReference type="ARBA" id="ARBA00022723"/>
    </source>
</evidence>
<evidence type="ECO:0000256" key="7">
    <source>
        <dbReference type="ARBA" id="ARBA00023163"/>
    </source>
</evidence>
<evidence type="ECO:0000256" key="5">
    <source>
        <dbReference type="ARBA" id="ARBA00022833"/>
    </source>
</evidence>
<dbReference type="FunFam" id="3.30.160.60:FF:000761">
    <property type="entry name" value="Zinc finger protein 449"/>
    <property type="match status" value="1"/>
</dbReference>
<dbReference type="GO" id="GO:0005667">
    <property type="term" value="C:transcription regulator complex"/>
    <property type="evidence" value="ECO:0007669"/>
    <property type="project" value="TreeGrafter"/>
</dbReference>
<evidence type="ECO:0000259" key="11">
    <source>
        <dbReference type="PROSITE" id="PS50157"/>
    </source>
</evidence>
<sequence length="360" mass="39822">MMTYNWDDKFTQYNGNDNGGETKVRKRESISLDVFASMTNETSLPSTNPALEMYKLTKPALNFHLSTFPSVCSTPPWLAEGFDPDVIFNEKSQYYHHPLTGAGTNHNQYGYAIPSAWGAECSTQFGSAWQNNVNFNANQRYFQQSFAQSSPQLQIQQTQQAQQAQQTRVSPDAGEMGCPDYKNSFYVNSTVAGPGTVSEAVGDSAVDSVPESTTESIMDSGSTFSQRTNSLTTNEASSNIASPSIFPLVEDAIPQRMKRSFSPHFSAHSQIDHCDDSMCSSSSSSVSSATSSLNFTASAKYRCIECGKAFARPSSLNTHMNIHTGNKPYKCLYPDCHKQFNAKSNMLRHYKLHLKRPKSK</sequence>
<dbReference type="Pfam" id="PF00096">
    <property type="entry name" value="zf-C2H2"/>
    <property type="match status" value="1"/>
</dbReference>